<proteinExistence type="predicted"/>
<name>D2S3G9_HALTV</name>
<keyword evidence="1" id="KW-0472">Membrane</keyword>
<organism evidence="2 3">
    <name type="scientific">Haloterrigena turkmenica (strain ATCC 51198 / DSM 5511 / JCM 9101 / NCIMB 13204 / VKM B-1734 / 4k)</name>
    <name type="common">Halococcus turkmenicus</name>
    <dbReference type="NCBI Taxonomy" id="543526"/>
    <lineage>
        <taxon>Archaea</taxon>
        <taxon>Methanobacteriati</taxon>
        <taxon>Methanobacteriota</taxon>
        <taxon>Stenosarchaea group</taxon>
        <taxon>Halobacteria</taxon>
        <taxon>Halobacteriales</taxon>
        <taxon>Natrialbaceae</taxon>
        <taxon>Haloterrigena</taxon>
    </lineage>
</organism>
<keyword evidence="1" id="KW-1133">Transmembrane helix</keyword>
<dbReference type="RefSeq" id="WP_012946155.1">
    <property type="nucleotide sequence ID" value="NC_013748.1"/>
</dbReference>
<dbReference type="EMBL" id="CP001865">
    <property type="protein sequence ID" value="ADB63916.1"/>
    <property type="molecule type" value="Genomic_DNA"/>
</dbReference>
<sequence length="148" mass="15601">MPDLRRAGGYLASAAKAVALAPVALARFAGRQASGTYRNVRGFFGWLSIDNALPPAVASTLRWLGETVPKALGLGSSYEQTAAAGVLIIGAITATILTFGLTAAIVVAAVPFLLIGFVRFVPLANGYWKAGRSKIRDRDGVSKPKWDR</sequence>
<dbReference type="HOGENOM" id="CLU_1754672_0_0_2"/>
<reference evidence="2 3" key="1">
    <citation type="journal article" date="2010" name="Stand. Genomic Sci.">
        <title>Complete genome sequence of Haloterrigena turkmenica type strain (4k).</title>
        <authorList>
            <person name="Saunders E."/>
            <person name="Tindall B.J."/>
            <person name="Fahnrich R."/>
            <person name="Lapidus A."/>
            <person name="Copeland A."/>
            <person name="Del Rio T.G."/>
            <person name="Lucas S."/>
            <person name="Chen F."/>
            <person name="Tice H."/>
            <person name="Cheng J.F."/>
            <person name="Han C."/>
            <person name="Detter J.C."/>
            <person name="Bruce D."/>
            <person name="Goodwin L."/>
            <person name="Chain P."/>
            <person name="Pitluck S."/>
            <person name="Pati A."/>
            <person name="Ivanova N."/>
            <person name="Mavromatis K."/>
            <person name="Chen A."/>
            <person name="Palaniappan K."/>
            <person name="Land M."/>
            <person name="Hauser L."/>
            <person name="Chang Y.J."/>
            <person name="Jeffries C.D."/>
            <person name="Brettin T."/>
            <person name="Rohde M."/>
            <person name="Goker M."/>
            <person name="Bristow J."/>
            <person name="Eisen J.A."/>
            <person name="Markowitz V."/>
            <person name="Hugenholtz P."/>
            <person name="Klenk H.P."/>
            <person name="Kyrpides N.C."/>
        </authorList>
    </citation>
    <scope>NUCLEOTIDE SEQUENCE [LARGE SCALE GENOMIC DNA]</scope>
    <source>
        <strain evidence="3">ATCC 51198 / DSM 5511 / JCM 9101 / NCIMB 13204 / VKM B-1734 / 4k</strain>
    </source>
</reference>
<dbReference type="KEGG" id="htu:Htur_5028"/>
<evidence type="ECO:0000256" key="1">
    <source>
        <dbReference type="SAM" id="Phobius"/>
    </source>
</evidence>
<feature type="transmembrane region" description="Helical" evidence="1">
    <location>
        <begin position="105"/>
        <end position="128"/>
    </location>
</feature>
<dbReference type="Proteomes" id="UP000001903">
    <property type="component" value="Plasmid pHTUR05"/>
</dbReference>
<accession>D2S3G9</accession>
<keyword evidence="2" id="KW-0614">Plasmid</keyword>
<protein>
    <submittedName>
        <fullName evidence="2">Uncharacterized protein</fullName>
    </submittedName>
</protein>
<evidence type="ECO:0000313" key="3">
    <source>
        <dbReference type="Proteomes" id="UP000001903"/>
    </source>
</evidence>
<evidence type="ECO:0000313" key="2">
    <source>
        <dbReference type="EMBL" id="ADB63916.1"/>
    </source>
</evidence>
<dbReference type="GeneID" id="8745834"/>
<keyword evidence="1" id="KW-0812">Transmembrane</keyword>
<geneLocation type="plasmid" evidence="2 3">
    <name>pHTUR05</name>
</geneLocation>
<dbReference type="AlphaFoldDB" id="D2S3G9"/>
<keyword evidence="3" id="KW-1185">Reference proteome</keyword>
<gene>
    <name evidence="2" type="ordered locus">Htur_5028</name>
</gene>
<dbReference type="OrthoDB" id="191348at2157"/>